<gene>
    <name evidence="3" type="ORF">ACFFUR_08875</name>
</gene>
<reference evidence="3 4" key="1">
    <citation type="submission" date="2024-09" db="EMBL/GenBank/DDBJ databases">
        <authorList>
            <person name="Sun Q."/>
            <person name="Mori K."/>
        </authorList>
    </citation>
    <scope>NUCLEOTIDE SEQUENCE [LARGE SCALE GENOMIC DNA]</scope>
    <source>
        <strain evidence="3 4">CECT 7682</strain>
    </source>
</reference>
<name>A0ABV5J506_9BACT</name>
<dbReference type="InterPro" id="IPR052350">
    <property type="entry name" value="Metallo-dep_Lactonases"/>
</dbReference>
<evidence type="ECO:0000313" key="4">
    <source>
        <dbReference type="Proteomes" id="UP001589654"/>
    </source>
</evidence>
<dbReference type="PANTHER" id="PTHR43569:SF2">
    <property type="entry name" value="AMIDOHYDROLASE-RELATED DOMAIN-CONTAINING PROTEIN"/>
    <property type="match status" value="1"/>
</dbReference>
<organism evidence="3 4">
    <name type="scientific">Echinicola jeungdonensis</name>
    <dbReference type="NCBI Taxonomy" id="709343"/>
    <lineage>
        <taxon>Bacteria</taxon>
        <taxon>Pseudomonadati</taxon>
        <taxon>Bacteroidota</taxon>
        <taxon>Cytophagia</taxon>
        <taxon>Cytophagales</taxon>
        <taxon>Cyclobacteriaceae</taxon>
        <taxon>Echinicola</taxon>
    </lineage>
</organism>
<feature type="domain" description="Amidohydrolase-related" evidence="2">
    <location>
        <begin position="4"/>
        <end position="282"/>
    </location>
</feature>
<dbReference type="EMBL" id="JBHMEW010000055">
    <property type="protein sequence ID" value="MFB9211918.1"/>
    <property type="molecule type" value="Genomic_DNA"/>
</dbReference>
<evidence type="ECO:0000256" key="1">
    <source>
        <dbReference type="ARBA" id="ARBA00038310"/>
    </source>
</evidence>
<proteinExistence type="inferred from homology"/>
<dbReference type="Gene3D" id="3.20.20.140">
    <property type="entry name" value="Metal-dependent hydrolases"/>
    <property type="match status" value="1"/>
</dbReference>
<dbReference type="Pfam" id="PF04909">
    <property type="entry name" value="Amidohydro_2"/>
    <property type="match status" value="1"/>
</dbReference>
<dbReference type="SUPFAM" id="SSF51556">
    <property type="entry name" value="Metallo-dependent hydrolases"/>
    <property type="match status" value="1"/>
</dbReference>
<comment type="caution">
    <text evidence="3">The sequence shown here is derived from an EMBL/GenBank/DDBJ whole genome shotgun (WGS) entry which is preliminary data.</text>
</comment>
<dbReference type="RefSeq" id="WP_290247979.1">
    <property type="nucleotide sequence ID" value="NZ_JAUFQT010000001.1"/>
</dbReference>
<dbReference type="InterPro" id="IPR032466">
    <property type="entry name" value="Metal_Hydrolase"/>
</dbReference>
<dbReference type="CDD" id="cd01292">
    <property type="entry name" value="metallo-dependent_hydrolases"/>
    <property type="match status" value="1"/>
</dbReference>
<keyword evidence="4" id="KW-1185">Reference proteome</keyword>
<comment type="similarity">
    <text evidence="1">Belongs to the metallo-dependent hydrolases superfamily.</text>
</comment>
<evidence type="ECO:0000313" key="3">
    <source>
        <dbReference type="EMBL" id="MFB9211918.1"/>
    </source>
</evidence>
<dbReference type="PANTHER" id="PTHR43569">
    <property type="entry name" value="AMIDOHYDROLASE"/>
    <property type="match status" value="1"/>
</dbReference>
<dbReference type="Proteomes" id="UP001589654">
    <property type="component" value="Unassembled WGS sequence"/>
</dbReference>
<protein>
    <submittedName>
        <fullName evidence="3">Amidohydrolase family protein</fullName>
    </submittedName>
</protein>
<dbReference type="InterPro" id="IPR006680">
    <property type="entry name" value="Amidohydro-rel"/>
</dbReference>
<sequence length="285" mass="32728">MNIVDSHIHIWDFEKARYSWLKNDTSILSRTYSLEELEEERKEAGINAGVLVQAANNFDDTDWMLEVAKKNDWIKGVVGWVPLQDPEYTAKVLEGKYLSNPYFKGVRHLIHDEPDSQWLLQEEVLESLQILADKNIPYDVVGILPEHIETALTVAEKVPDLKMVFDHLNQPPIQEAAHFGRWGELMEQAAQHPNFYMKISGMGTTSGKPDNWGRYDIFPYVEFALDTYGVGRCFCGGDWPVSLLAGSYTYSWKNYKDVLQLLLHPKEQEKVLSENAAAFYNLNLK</sequence>
<accession>A0ABV5J506</accession>
<evidence type="ECO:0000259" key="2">
    <source>
        <dbReference type="Pfam" id="PF04909"/>
    </source>
</evidence>